<dbReference type="RefSeq" id="WP_133590613.1">
    <property type="nucleotide sequence ID" value="NZ_CP037953.1"/>
</dbReference>
<evidence type="ECO:0000313" key="3">
    <source>
        <dbReference type="Proteomes" id="UP000295375"/>
    </source>
</evidence>
<proteinExistence type="predicted"/>
<comment type="caution">
    <text evidence="2">The sequence shown here is derived from an EMBL/GenBank/DDBJ whole genome shotgun (WGS) entry which is preliminary data.</text>
</comment>
<organism evidence="2 3">
    <name type="scientific">Permianibacter aggregans</name>
    <dbReference type="NCBI Taxonomy" id="1510150"/>
    <lineage>
        <taxon>Bacteria</taxon>
        <taxon>Pseudomonadati</taxon>
        <taxon>Pseudomonadota</taxon>
        <taxon>Gammaproteobacteria</taxon>
        <taxon>Pseudomonadales</taxon>
        <taxon>Pseudomonadaceae</taxon>
        <taxon>Permianibacter</taxon>
    </lineage>
</organism>
<gene>
    <name evidence="2" type="ORF">EV696_108107</name>
</gene>
<keyword evidence="1" id="KW-0812">Transmembrane</keyword>
<protein>
    <submittedName>
        <fullName evidence="2">Uncharacterized protein DUF3325</fullName>
    </submittedName>
</protein>
<dbReference type="Proteomes" id="UP000295375">
    <property type="component" value="Unassembled WGS sequence"/>
</dbReference>
<feature type="transmembrane region" description="Helical" evidence="1">
    <location>
        <begin position="67"/>
        <end position="87"/>
    </location>
</feature>
<accession>A0A4V6PWQ9</accession>
<keyword evidence="1" id="KW-1133">Transmembrane helix</keyword>
<keyword evidence="1" id="KW-0472">Membrane</keyword>
<dbReference type="AlphaFoldDB" id="A0A4V6PWQ9"/>
<keyword evidence="3" id="KW-1185">Reference proteome</keyword>
<feature type="transmembrane region" description="Helical" evidence="1">
    <location>
        <begin position="44"/>
        <end position="60"/>
    </location>
</feature>
<reference evidence="2 3" key="1">
    <citation type="submission" date="2019-03" db="EMBL/GenBank/DDBJ databases">
        <title>Genomic Encyclopedia of Type Strains, Phase IV (KMG-IV): sequencing the most valuable type-strain genomes for metagenomic binning, comparative biology and taxonomic classification.</title>
        <authorList>
            <person name="Goeker M."/>
        </authorList>
    </citation>
    <scope>NUCLEOTIDE SEQUENCE [LARGE SCALE GENOMIC DNA]</scope>
    <source>
        <strain evidence="2 3">DSM 103792</strain>
    </source>
</reference>
<dbReference type="Pfam" id="PF11804">
    <property type="entry name" value="DUF3325"/>
    <property type="match status" value="1"/>
</dbReference>
<dbReference type="OrthoDB" id="5988692at2"/>
<evidence type="ECO:0000313" key="2">
    <source>
        <dbReference type="EMBL" id="TDQ48127.1"/>
    </source>
</evidence>
<sequence length="101" mass="11263">MIYTLAALITVLGFAWLALAMEEHWRQVHSSPLPSIGARRLMRILGALALLASLLLCLRVDYASMAVLVWVMYLVSSALLMALMLAWRPRLLSIAWPVRGS</sequence>
<dbReference type="EMBL" id="SNYM01000008">
    <property type="protein sequence ID" value="TDQ48127.1"/>
    <property type="molecule type" value="Genomic_DNA"/>
</dbReference>
<evidence type="ECO:0000256" key="1">
    <source>
        <dbReference type="SAM" id="Phobius"/>
    </source>
</evidence>
<name>A0A4V6PWQ9_9GAMM</name>
<dbReference type="InterPro" id="IPR021762">
    <property type="entry name" value="DUF3325"/>
</dbReference>